<keyword evidence="14" id="KW-1185">Reference proteome</keyword>
<dbReference type="EMBL" id="LDJI01000004">
    <property type="protein sequence ID" value="KRG66094.1"/>
    <property type="molecule type" value="Genomic_DNA"/>
</dbReference>
<evidence type="ECO:0000313" key="13">
    <source>
        <dbReference type="EMBL" id="KRG66094.1"/>
    </source>
</evidence>
<comment type="caution">
    <text evidence="13">The sequence shown here is derived from an EMBL/GenBank/DDBJ whole genome shotgun (WGS) entry which is preliminary data.</text>
</comment>
<dbReference type="InterPro" id="IPR003448">
    <property type="entry name" value="Mopterin_biosynth_MoaE"/>
</dbReference>
<dbReference type="Gene3D" id="3.90.1170.40">
    <property type="entry name" value="Molybdopterin biosynthesis MoaE subunit"/>
    <property type="match status" value="1"/>
</dbReference>
<feature type="region of interest" description="Disordered" evidence="12">
    <location>
        <begin position="148"/>
        <end position="170"/>
    </location>
</feature>
<dbReference type="UniPathway" id="UPA00344"/>
<evidence type="ECO:0000256" key="6">
    <source>
        <dbReference type="ARBA" id="ARBA00026066"/>
    </source>
</evidence>
<dbReference type="Pfam" id="PF02391">
    <property type="entry name" value="MoaE"/>
    <property type="match status" value="1"/>
</dbReference>
<dbReference type="PATRIC" id="fig|405444.3.peg.2910"/>
<gene>
    <name evidence="13" type="ORF">ABB26_02495</name>
</gene>
<evidence type="ECO:0000256" key="8">
    <source>
        <dbReference type="ARBA" id="ARBA00030407"/>
    </source>
</evidence>
<comment type="pathway">
    <text evidence="1">Cofactor biosynthesis; molybdopterin biosynthesis.</text>
</comment>
<dbReference type="InterPro" id="IPR036563">
    <property type="entry name" value="MoaE_sf"/>
</dbReference>
<dbReference type="STRING" id="405444.ABB26_02495"/>
<comment type="subunit">
    <text evidence="6">Heterotetramer of 2 MoaD subunits and 2 MoaE subunits. Also stable as homodimer. The enzyme changes between these two forms during catalysis.</text>
</comment>
<proteinExistence type="inferred from homology"/>
<evidence type="ECO:0000256" key="11">
    <source>
        <dbReference type="ARBA" id="ARBA00049878"/>
    </source>
</evidence>
<evidence type="ECO:0000256" key="5">
    <source>
        <dbReference type="ARBA" id="ARBA00023150"/>
    </source>
</evidence>
<dbReference type="EC" id="2.8.1.12" evidence="3"/>
<evidence type="ECO:0000256" key="7">
    <source>
        <dbReference type="ARBA" id="ARBA00029745"/>
    </source>
</evidence>
<comment type="catalytic activity">
    <reaction evidence="11">
        <text>2 [molybdopterin-synthase sulfur-carrier protein]-C-terminal-Gly-aminoethanethioate + cyclic pyranopterin phosphate + H2O = molybdopterin + 2 [molybdopterin-synthase sulfur-carrier protein]-C-terminal Gly-Gly + 2 H(+)</text>
        <dbReference type="Rhea" id="RHEA:26333"/>
        <dbReference type="Rhea" id="RHEA-COMP:12202"/>
        <dbReference type="Rhea" id="RHEA-COMP:19907"/>
        <dbReference type="ChEBI" id="CHEBI:15377"/>
        <dbReference type="ChEBI" id="CHEBI:15378"/>
        <dbReference type="ChEBI" id="CHEBI:58698"/>
        <dbReference type="ChEBI" id="CHEBI:59648"/>
        <dbReference type="ChEBI" id="CHEBI:90778"/>
        <dbReference type="ChEBI" id="CHEBI:232372"/>
        <dbReference type="EC" id="2.8.1.12"/>
    </reaction>
</comment>
<evidence type="ECO:0000256" key="3">
    <source>
        <dbReference type="ARBA" id="ARBA00011950"/>
    </source>
</evidence>
<dbReference type="GO" id="GO:0006777">
    <property type="term" value="P:Mo-molybdopterin cofactor biosynthetic process"/>
    <property type="evidence" value="ECO:0007669"/>
    <property type="project" value="UniProtKB-KW"/>
</dbReference>
<accession>A0A0R0CJM7</accession>
<evidence type="ECO:0000256" key="4">
    <source>
        <dbReference type="ARBA" id="ARBA00013858"/>
    </source>
</evidence>
<evidence type="ECO:0000256" key="10">
    <source>
        <dbReference type="ARBA" id="ARBA00032474"/>
    </source>
</evidence>
<evidence type="ECO:0000256" key="1">
    <source>
        <dbReference type="ARBA" id="ARBA00005046"/>
    </source>
</evidence>
<dbReference type="SUPFAM" id="SSF54690">
    <property type="entry name" value="Molybdopterin synthase subunit MoaE"/>
    <property type="match status" value="1"/>
</dbReference>
<dbReference type="CDD" id="cd00756">
    <property type="entry name" value="MoaE"/>
    <property type="match status" value="1"/>
</dbReference>
<evidence type="ECO:0000256" key="2">
    <source>
        <dbReference type="ARBA" id="ARBA00005426"/>
    </source>
</evidence>
<evidence type="ECO:0000313" key="14">
    <source>
        <dbReference type="Proteomes" id="UP000050864"/>
    </source>
</evidence>
<dbReference type="GO" id="GO:0030366">
    <property type="term" value="F:molybdopterin synthase activity"/>
    <property type="evidence" value="ECO:0007669"/>
    <property type="project" value="UniProtKB-EC"/>
</dbReference>
<sequence length="170" mass="18889">MSTHHTWKVVDRAAAPIDPAEGIAFVSDPGFGGIDVFIGKVRDLNQGRPVLGITYDMFEPLVLNEIQRMVAEVEAQFGPRIKLYVSHAKGRLGVGDVALVVAAGTPHRDEAFRACRQLIEEVKHRSPIWKQEHYQDGDSEWSEGCALCHHEPETPGGEHAHDHAHDHAHR</sequence>
<dbReference type="RefSeq" id="WP_057631983.1">
    <property type="nucleotide sequence ID" value="NZ_LDJI01000004.1"/>
</dbReference>
<evidence type="ECO:0000256" key="12">
    <source>
        <dbReference type="SAM" id="MobiDB-lite"/>
    </source>
</evidence>
<comment type="similarity">
    <text evidence="2">Belongs to the MoaE family.</text>
</comment>
<dbReference type="PANTHER" id="PTHR23404">
    <property type="entry name" value="MOLYBDOPTERIN SYNTHASE RELATED"/>
    <property type="match status" value="1"/>
</dbReference>
<dbReference type="AlphaFoldDB" id="A0A0R0CJM7"/>
<dbReference type="Proteomes" id="UP000050864">
    <property type="component" value="Unassembled WGS sequence"/>
</dbReference>
<dbReference type="OrthoDB" id="9803224at2"/>
<organism evidence="13 14">
    <name type="scientific">Stenotrophomonas humi</name>
    <dbReference type="NCBI Taxonomy" id="405444"/>
    <lineage>
        <taxon>Bacteria</taxon>
        <taxon>Pseudomonadati</taxon>
        <taxon>Pseudomonadota</taxon>
        <taxon>Gammaproteobacteria</taxon>
        <taxon>Lysobacterales</taxon>
        <taxon>Lysobacteraceae</taxon>
        <taxon>Stenotrophomonas</taxon>
    </lineage>
</organism>
<keyword evidence="5" id="KW-0501">Molybdenum cofactor biosynthesis</keyword>
<protein>
    <recommendedName>
        <fullName evidence="4">Molybdopterin synthase catalytic subunit</fullName>
        <ecNumber evidence="3">2.8.1.12</ecNumber>
    </recommendedName>
    <alternativeName>
        <fullName evidence="9">MPT synthase subunit 2</fullName>
    </alternativeName>
    <alternativeName>
        <fullName evidence="7">Molybdenum cofactor biosynthesis protein E</fullName>
    </alternativeName>
    <alternativeName>
        <fullName evidence="8">Molybdopterin-converting factor large subunit</fullName>
    </alternativeName>
    <alternativeName>
        <fullName evidence="10">Molybdopterin-converting factor subunit 2</fullName>
    </alternativeName>
</protein>
<evidence type="ECO:0000256" key="9">
    <source>
        <dbReference type="ARBA" id="ARBA00030781"/>
    </source>
</evidence>
<name>A0A0R0CJM7_9GAMM</name>
<reference evidence="13 14" key="1">
    <citation type="submission" date="2015-05" db="EMBL/GenBank/DDBJ databases">
        <title>Genome sequencing and analysis of members of genus Stenotrophomonas.</title>
        <authorList>
            <person name="Patil P.P."/>
            <person name="Midha S."/>
            <person name="Patil P.B."/>
        </authorList>
    </citation>
    <scope>NUCLEOTIDE SEQUENCE [LARGE SCALE GENOMIC DNA]</scope>
    <source>
        <strain evidence="13 14">DSM 18929</strain>
    </source>
</reference>